<comment type="caution">
    <text evidence="2">The sequence shown here is derived from an EMBL/GenBank/DDBJ whole genome shotgun (WGS) entry which is preliminary data.</text>
</comment>
<dbReference type="RefSeq" id="XP_066009503.1">
    <property type="nucleotide sequence ID" value="XM_066151152.1"/>
</dbReference>
<dbReference type="Proteomes" id="UP000011096">
    <property type="component" value="Unassembled WGS sequence"/>
</dbReference>
<evidence type="ECO:0000313" key="2">
    <source>
        <dbReference type="EMBL" id="KAF4489365.1"/>
    </source>
</evidence>
<proteinExistence type="predicted"/>
<feature type="region of interest" description="Disordered" evidence="1">
    <location>
        <begin position="67"/>
        <end position="88"/>
    </location>
</feature>
<reference evidence="2 3" key="2">
    <citation type="submission" date="2020-04" db="EMBL/GenBank/DDBJ databases">
        <title>Genome sequencing and assembly of multiple isolates from the Colletotrichum gloeosporioides species complex.</title>
        <authorList>
            <person name="Gan P."/>
            <person name="Shirasu K."/>
        </authorList>
    </citation>
    <scope>NUCLEOTIDE SEQUENCE [LARGE SCALE GENOMIC DNA]</scope>
    <source>
        <strain evidence="2 3">Nara gc5</strain>
    </source>
</reference>
<dbReference type="InParanoid" id="A0A7J6JIH5"/>
<evidence type="ECO:0000313" key="3">
    <source>
        <dbReference type="Proteomes" id="UP000011096"/>
    </source>
</evidence>
<organism evidence="2 3">
    <name type="scientific">Colletotrichum fructicola (strain Nara gc5)</name>
    <name type="common">Anthracnose fungus</name>
    <name type="synonym">Colletotrichum gloeosporioides (strain Nara gc5)</name>
    <dbReference type="NCBI Taxonomy" id="1213859"/>
    <lineage>
        <taxon>Eukaryota</taxon>
        <taxon>Fungi</taxon>
        <taxon>Dikarya</taxon>
        <taxon>Ascomycota</taxon>
        <taxon>Pezizomycotina</taxon>
        <taxon>Sordariomycetes</taxon>
        <taxon>Hypocreomycetidae</taxon>
        <taxon>Glomerellales</taxon>
        <taxon>Glomerellaceae</taxon>
        <taxon>Colletotrichum</taxon>
        <taxon>Colletotrichum gloeosporioides species complex</taxon>
    </lineage>
</organism>
<gene>
    <name evidence="2" type="ORF">CGGC5_v003620</name>
</gene>
<protein>
    <submittedName>
        <fullName evidence="2">Uncharacterized protein</fullName>
    </submittedName>
</protein>
<dbReference type="GeneID" id="90979700"/>
<sequence length="88" mass="9833">MREARRRSRLGKSPGATPATSRRYITVRASSNDRYIDASRRPPGSSRRCFEGSNSAWSIQWMDQPEAVDAHVPDRNAGSLQDDDGLRA</sequence>
<dbReference type="EMBL" id="ANPB02000002">
    <property type="protein sequence ID" value="KAF4489365.1"/>
    <property type="molecule type" value="Genomic_DNA"/>
</dbReference>
<name>A0A7J6JIH5_COLFN</name>
<feature type="compositionally biased region" description="Basic residues" evidence="1">
    <location>
        <begin position="1"/>
        <end position="10"/>
    </location>
</feature>
<dbReference type="OrthoDB" id="10521079at2759"/>
<keyword evidence="3" id="KW-1185">Reference proteome</keyword>
<feature type="region of interest" description="Disordered" evidence="1">
    <location>
        <begin position="1"/>
        <end position="28"/>
    </location>
</feature>
<accession>A0A7J6JIH5</accession>
<evidence type="ECO:0000256" key="1">
    <source>
        <dbReference type="SAM" id="MobiDB-lite"/>
    </source>
</evidence>
<dbReference type="AlphaFoldDB" id="A0A7J6JIH5"/>
<reference evidence="2 3" key="1">
    <citation type="submission" date="2012-08" db="EMBL/GenBank/DDBJ databases">
        <authorList>
            <person name="Gan P.H.P."/>
            <person name="Ikeda K."/>
            <person name="Irieda H."/>
            <person name="Narusaka M."/>
            <person name="O'Connell R.J."/>
            <person name="Narusaka Y."/>
            <person name="Takano Y."/>
            <person name="Kubo Y."/>
            <person name="Shirasu K."/>
        </authorList>
    </citation>
    <scope>NUCLEOTIDE SEQUENCE [LARGE SCALE GENOMIC DNA]</scope>
    <source>
        <strain evidence="2 3">Nara gc5</strain>
    </source>
</reference>